<reference evidence="3" key="1">
    <citation type="submission" date="2021-01" db="EMBL/GenBank/DDBJ databases">
        <title>Marivirga sp. nov., isolated from intertidal surface sediments.</title>
        <authorList>
            <person name="Zhang M."/>
        </authorList>
    </citation>
    <scope>NUCLEOTIDE SEQUENCE</scope>
    <source>
        <strain evidence="3">SM1354</strain>
    </source>
</reference>
<evidence type="ECO:0000313" key="4">
    <source>
        <dbReference type="Proteomes" id="UP000642920"/>
    </source>
</evidence>
<dbReference type="GO" id="GO:0031410">
    <property type="term" value="C:cytoplasmic vesicle"/>
    <property type="evidence" value="ECO:0007669"/>
    <property type="project" value="TreeGrafter"/>
</dbReference>
<dbReference type="Gene3D" id="2.60.40.10">
    <property type="entry name" value="Immunoglobulins"/>
    <property type="match status" value="15"/>
</dbReference>
<dbReference type="SMART" id="SM00060">
    <property type="entry name" value="FN3"/>
    <property type="match status" value="10"/>
</dbReference>
<accession>A0A937DL27</accession>
<keyword evidence="1" id="KW-0732">Signal</keyword>
<dbReference type="Pfam" id="PF22352">
    <property type="entry name" value="K319L-like_PKD"/>
    <property type="match status" value="15"/>
</dbReference>
<dbReference type="SMART" id="SM00089">
    <property type="entry name" value="PKD"/>
    <property type="match status" value="15"/>
</dbReference>
<feature type="signal peptide" evidence="1">
    <location>
        <begin position="1"/>
        <end position="26"/>
    </location>
</feature>
<name>A0A937DL27_9BACT</name>
<dbReference type="InterPro" id="IPR035986">
    <property type="entry name" value="PKD_dom_sf"/>
</dbReference>
<comment type="caution">
    <text evidence="3">The sequence shown here is derived from an EMBL/GenBank/DDBJ whole genome shotgun (WGS) entry which is preliminary data.</text>
</comment>
<keyword evidence="4" id="KW-1185">Reference proteome</keyword>
<sequence length="1751" mass="184517">MNPFYSNFSRLVCGIILSILSLNVYGQNQVAKVTPDGTWYYEYLPADYNNNTDDYPIMFFFHGLGERGNNESDLTKVAKNGPPLHVKNGTDFPFILISPQLKTNLGNWPPNYMDEVVEHIFASDLRIDLNRVYITGLSLGGGGAWFYAQRFPEKITAVAPVCGSRNNTSEACNIAAENIPVWAFHGDADGTVSVNKTINMIDAINACTPAIDPTARITIYEGVGHNSWSRAYRTDNSLHDPNIYQWFMSHSKSSLSVSAGNDRTINLPTNTVNLTATINAAAAISTRLWTKVSGPSGASLSNTTTNTLTVSNLVAGIYTFRFTATDANGASAADDVKVTVVNSNSSPTANAGNDLQIQLPTNSATINGSGSDSDGTISSYSWIKTSGGTATLSNATTANLNVTGLVQGNYTFELTVTDNDGATASDEMNLQVLAAANASPTANAGPDKNIQLPVNTVNLNGTGTDTDGTIATYLWEKFSGGSVTLSNTSTATATATNLTAGIYEFKLTVTDDDGASASDRVKVTVSAANQVPTITISNNPVNITLPTSSTTLSATANDPDGSIASRLWEQQSGPSSSSIANPNNLTTTVSGLSSVGEYVFSLTVTDDQGASNSETVSVIVAAEEVNTPPTVSAGEDKFITLPTNSISLTGTASDADGTITEVRWSKVAGPAVNLAGVTTYQLDLTGMVEGSYRFRFRATDDDGDQNTDIVEVIVAPEEVNAVPTVSAGADVELTLPENTADITATASDSDGTIASYLWSQVSGPGGITIAGADSPTLMLSDLVEGVFEFSIAVTDDDGAQSTDEVLITVYAQNVPPTVNAGNDITITLPLDSAEVSGSASDSDGEIASYLWEQVSGPSTATIVFPDSSLLKVTDLVSGNYTFKLSATDDDGDVSSDNLKITVNEPDNESPVVSAGTDKTIQLPVNSLNLQATESDSDGTIASRQWQQISGPTAATLTNANTKTVTVSDLVEGSYTFEFMATDDDGAQGVDDVMVVVQPEAQNQPPVVAVGETQSLTLPTNSTVLEGSASDADGTIASYSWVKFSGPDATLTNENTSNLTLTNLVAGSYVFRLTATDDDGASANANVQVFVLPETVNQSPVANAGDNKLILLPQNITTIVGGGTDNDGTIVSYSWEQISGPNLTLQNTDNSTLTVSDLVEGVCDFKLTVTDDDGAISSDEMTLTISNEAVNIPPNADAGPDLSTILPINTLVINGSGSDQDGQVVSYSWTKVSGPSVSLSNTSTTTLNTSNLVEGVYVFQLKVTDDDGATDTDRVNVNVFSAETNQNPTVDAGADQSIQLPDNSITLTGTANDADGSIANVIWEKVSGGTATLANESTLNLELSDLVAGNYVFRLTAEDDDGVSVSDETNLSVLEEEANLPPTVNAGPDISIQLPDNSVTITPTVSDPDGDALTYRWAKESGPSVSITGENSLTVSLTELVEGSYLFKFTATDPDGERGIDRVIIDVLSEEILQPPIVNAGPLTTVQLPEDEAILSGEVASDGTIVSVEWEQISGPAPAILSNVNTLNLTVKGLIEGTYNFRLSAVDDQGQSAFDETEIIVYPEEEVDIPQPPTLELDNDILVQLPQEVIEVNALANSPDGLITNYVWEQLTGPSELSISPDSAANIEVTNFITGAYYLRLTVFDALDSTVSKITRITVLEEEELARPRRIFSPNNDGIDDVWNIEGAEELTDCTVRIINSRGKVLFSSVGYNDGWDGTDKLGQPVPEGMYYYIIDCPDKKAALSGVITIIR</sequence>
<dbReference type="Proteomes" id="UP000642920">
    <property type="component" value="Unassembled WGS sequence"/>
</dbReference>
<dbReference type="EMBL" id="JAERQG010000004">
    <property type="protein sequence ID" value="MBL0766836.1"/>
    <property type="molecule type" value="Genomic_DNA"/>
</dbReference>
<dbReference type="CDD" id="cd00146">
    <property type="entry name" value="PKD"/>
    <property type="match status" value="3"/>
</dbReference>
<dbReference type="RefSeq" id="WP_201923797.1">
    <property type="nucleotide sequence ID" value="NZ_JAERQG010000004.1"/>
</dbReference>
<protein>
    <submittedName>
        <fullName evidence="3">Gliding motility-associated C-terminal domain-containing protein</fullName>
    </submittedName>
</protein>
<dbReference type="GO" id="GO:0016020">
    <property type="term" value="C:membrane"/>
    <property type="evidence" value="ECO:0007669"/>
    <property type="project" value="TreeGrafter"/>
</dbReference>
<dbReference type="SUPFAM" id="SSF49299">
    <property type="entry name" value="PKD domain"/>
    <property type="match status" value="14"/>
</dbReference>
<gene>
    <name evidence="3" type="ORF">JKP34_16325</name>
</gene>
<organism evidence="3 4">
    <name type="scientific">Marivirga atlantica</name>
    <dbReference type="NCBI Taxonomy" id="1548457"/>
    <lineage>
        <taxon>Bacteria</taxon>
        <taxon>Pseudomonadati</taxon>
        <taxon>Bacteroidota</taxon>
        <taxon>Cytophagia</taxon>
        <taxon>Cytophagales</taxon>
        <taxon>Marivirgaceae</taxon>
        <taxon>Marivirga</taxon>
    </lineage>
</organism>
<dbReference type="Gene3D" id="3.40.50.1820">
    <property type="entry name" value="alpha/beta hydrolase"/>
    <property type="match status" value="1"/>
</dbReference>
<evidence type="ECO:0000256" key="1">
    <source>
        <dbReference type="SAM" id="SignalP"/>
    </source>
</evidence>
<evidence type="ECO:0000313" key="3">
    <source>
        <dbReference type="EMBL" id="MBL0766836.1"/>
    </source>
</evidence>
<dbReference type="InterPro" id="IPR000601">
    <property type="entry name" value="PKD_dom"/>
</dbReference>
<dbReference type="InterPro" id="IPR003961">
    <property type="entry name" value="FN3_dom"/>
</dbReference>
<proteinExistence type="predicted"/>
<dbReference type="InterPro" id="IPR029058">
    <property type="entry name" value="AB_hydrolase_fold"/>
</dbReference>
<dbReference type="Pfam" id="PF13585">
    <property type="entry name" value="CHU_C"/>
    <property type="match status" value="1"/>
</dbReference>
<dbReference type="InterPro" id="IPR022409">
    <property type="entry name" value="PKD/Chitinase_dom"/>
</dbReference>
<dbReference type="FunFam" id="2.60.40.10:FF:000257">
    <property type="entry name" value="Dyslexia-associated protein KIAA0319-like"/>
    <property type="match status" value="1"/>
</dbReference>
<dbReference type="PANTHER" id="PTHR46182">
    <property type="entry name" value="FI19480P1"/>
    <property type="match status" value="1"/>
</dbReference>
<dbReference type="PROSITE" id="PS50093">
    <property type="entry name" value="PKD"/>
    <property type="match status" value="1"/>
</dbReference>
<dbReference type="NCBIfam" id="TIGR04131">
    <property type="entry name" value="Bac_Flav_CTERM"/>
    <property type="match status" value="1"/>
</dbReference>
<feature type="chain" id="PRO_5038080698" evidence="1">
    <location>
        <begin position="27"/>
        <end position="1751"/>
    </location>
</feature>
<feature type="domain" description="PKD" evidence="2">
    <location>
        <begin position="456"/>
        <end position="530"/>
    </location>
</feature>
<dbReference type="SUPFAM" id="SSF53474">
    <property type="entry name" value="alpha/beta-Hydrolases"/>
    <property type="match status" value="1"/>
</dbReference>
<dbReference type="PANTHER" id="PTHR46182:SF2">
    <property type="entry name" value="FI19480P1"/>
    <property type="match status" value="1"/>
</dbReference>
<dbReference type="InterPro" id="IPR013783">
    <property type="entry name" value="Ig-like_fold"/>
</dbReference>
<dbReference type="InterPro" id="IPR026341">
    <property type="entry name" value="T9SS_type_B"/>
</dbReference>
<evidence type="ECO:0000259" key="2">
    <source>
        <dbReference type="PROSITE" id="PS50093"/>
    </source>
</evidence>
<dbReference type="InterPro" id="IPR029865">
    <property type="entry name" value="KIAA0319-like"/>
</dbReference>